<proteinExistence type="predicted"/>
<dbReference type="KEGG" id="bon:A361_07870"/>
<dbReference type="EMBL" id="CP015506">
    <property type="protein sequence ID" value="AND39037.1"/>
    <property type="molecule type" value="Genomic_DNA"/>
</dbReference>
<accession>A0A160M8U3</accession>
<protein>
    <submittedName>
        <fullName evidence="2">Uncharacterized protein</fullName>
    </submittedName>
</protein>
<dbReference type="Proteomes" id="UP000077856">
    <property type="component" value="Chromosome"/>
</dbReference>
<feature type="transmembrane region" description="Helical" evidence="1">
    <location>
        <begin position="16"/>
        <end position="38"/>
    </location>
</feature>
<organism evidence="2 3">
    <name type="scientific">Cytobacillus oceanisediminis 2691</name>
    <dbReference type="NCBI Taxonomy" id="1196031"/>
    <lineage>
        <taxon>Bacteria</taxon>
        <taxon>Bacillati</taxon>
        <taxon>Bacillota</taxon>
        <taxon>Bacilli</taxon>
        <taxon>Bacillales</taxon>
        <taxon>Bacillaceae</taxon>
        <taxon>Cytobacillus</taxon>
    </lineage>
</organism>
<keyword evidence="1" id="KW-0812">Transmembrane</keyword>
<evidence type="ECO:0000313" key="3">
    <source>
        <dbReference type="Proteomes" id="UP000077856"/>
    </source>
</evidence>
<evidence type="ECO:0000256" key="1">
    <source>
        <dbReference type="SAM" id="Phobius"/>
    </source>
</evidence>
<keyword evidence="1" id="KW-1133">Transmembrane helix</keyword>
<sequence length="76" mass="8434">MEIVDFNPVKETLDKIAVQLVLLLAMCALAYVVAFIVLRFIRVPGQLAHYLSTAVLLAVMYYSFVNGYIPGIQSAQ</sequence>
<dbReference type="AlphaFoldDB" id="A0A160M8U3"/>
<reference evidence="2 3" key="1">
    <citation type="submission" date="2016-04" db="EMBL/GenBank/DDBJ databases">
        <title>Complete genome sequence of Bacillus oceanisediminis strain 2691.</title>
        <authorList>
            <person name="Jeong H."/>
            <person name="Kim H.J."/>
            <person name="Lee D.-W."/>
        </authorList>
    </citation>
    <scope>NUCLEOTIDE SEQUENCE [LARGE SCALE GENOMIC DNA]</scope>
    <source>
        <strain evidence="2 3">2691</strain>
    </source>
</reference>
<name>A0A160M8U3_9BACI</name>
<feature type="transmembrane region" description="Helical" evidence="1">
    <location>
        <begin position="50"/>
        <end position="69"/>
    </location>
</feature>
<dbReference type="RefSeq" id="WP_019381535.1">
    <property type="nucleotide sequence ID" value="NZ_CP015506.1"/>
</dbReference>
<keyword evidence="1" id="KW-0472">Membrane</keyword>
<dbReference type="STRING" id="1196031.A361_07870"/>
<evidence type="ECO:0000313" key="2">
    <source>
        <dbReference type="EMBL" id="AND39037.1"/>
    </source>
</evidence>
<gene>
    <name evidence="2" type="ORF">A361_07870</name>
</gene>